<keyword evidence="2" id="KW-1185">Reference proteome</keyword>
<protein>
    <submittedName>
        <fullName evidence="1">Uncharacterized protein</fullName>
    </submittedName>
</protein>
<gene>
    <name evidence="1" type="ORF">Fmac_003224</name>
</gene>
<sequence length="58" mass="6691">MIQSTKPEKLRLSYPLIYVLVVEQNKTTLSHKSLQPSNLYRPMFSSSSKPFQNNFSSV</sequence>
<dbReference type="AlphaFoldDB" id="A0ABD1NM81"/>
<dbReference type="EMBL" id="JBGMDY010000001">
    <property type="protein sequence ID" value="KAL2349224.1"/>
    <property type="molecule type" value="Genomic_DNA"/>
</dbReference>
<proteinExistence type="predicted"/>
<evidence type="ECO:0000313" key="1">
    <source>
        <dbReference type="EMBL" id="KAL2349224.1"/>
    </source>
</evidence>
<dbReference type="Proteomes" id="UP001603857">
    <property type="component" value="Unassembled WGS sequence"/>
</dbReference>
<name>A0ABD1NM81_9FABA</name>
<comment type="caution">
    <text evidence="1">The sequence shown here is derived from an EMBL/GenBank/DDBJ whole genome shotgun (WGS) entry which is preliminary data.</text>
</comment>
<organism evidence="1 2">
    <name type="scientific">Flemingia macrophylla</name>
    <dbReference type="NCBI Taxonomy" id="520843"/>
    <lineage>
        <taxon>Eukaryota</taxon>
        <taxon>Viridiplantae</taxon>
        <taxon>Streptophyta</taxon>
        <taxon>Embryophyta</taxon>
        <taxon>Tracheophyta</taxon>
        <taxon>Spermatophyta</taxon>
        <taxon>Magnoliopsida</taxon>
        <taxon>eudicotyledons</taxon>
        <taxon>Gunneridae</taxon>
        <taxon>Pentapetalae</taxon>
        <taxon>rosids</taxon>
        <taxon>fabids</taxon>
        <taxon>Fabales</taxon>
        <taxon>Fabaceae</taxon>
        <taxon>Papilionoideae</taxon>
        <taxon>50 kb inversion clade</taxon>
        <taxon>NPAAA clade</taxon>
        <taxon>indigoferoid/millettioid clade</taxon>
        <taxon>Phaseoleae</taxon>
        <taxon>Flemingia</taxon>
    </lineage>
</organism>
<evidence type="ECO:0000313" key="2">
    <source>
        <dbReference type="Proteomes" id="UP001603857"/>
    </source>
</evidence>
<reference evidence="1 2" key="1">
    <citation type="submission" date="2024-08" db="EMBL/GenBank/DDBJ databases">
        <title>Insights into the chromosomal genome structure of Flemingia macrophylla.</title>
        <authorList>
            <person name="Ding Y."/>
            <person name="Zhao Y."/>
            <person name="Bi W."/>
            <person name="Wu M."/>
            <person name="Zhao G."/>
            <person name="Gong Y."/>
            <person name="Li W."/>
            <person name="Zhang P."/>
        </authorList>
    </citation>
    <scope>NUCLEOTIDE SEQUENCE [LARGE SCALE GENOMIC DNA]</scope>
    <source>
        <strain evidence="1">DYQJB</strain>
        <tissue evidence="1">Leaf</tissue>
    </source>
</reference>
<accession>A0ABD1NM81</accession>